<evidence type="ECO:0000313" key="1">
    <source>
        <dbReference type="EMBL" id="XFD40617.1"/>
    </source>
</evidence>
<accession>A0ACD5DGX1</accession>
<reference evidence="1" key="1">
    <citation type="submission" date="2024-08" db="EMBL/GenBank/DDBJ databases">
        <title>Lentilactobacillus sp. nov., isolated from tree bark.</title>
        <authorList>
            <person name="Phuengjayaem S."/>
            <person name="Tanasupawat S."/>
        </authorList>
    </citation>
    <scope>NUCLEOTIDE SEQUENCE</scope>
    <source>
        <strain evidence="1">SPB1-3</strain>
    </source>
</reference>
<keyword evidence="1" id="KW-0547">Nucleotide-binding</keyword>
<dbReference type="Proteomes" id="UP001149860">
    <property type="component" value="Chromosome"/>
</dbReference>
<sequence length="518" mass="58881">MSEEISPKKRRISLTFKWSFFTSIGVFVIVLVFSMLIFNRFTNVLVQQERGYINDTLMTVSGRLANFDSPITKNNVNSVLRPDIDNENNNNVPIDKQTHQSIYSDSLIINLSRDSMVVNVYNNDKQLLFESRESNFKLRPANSKKISISSVDGKEMLIGRMPVLSKRNGSLVGYIQVVDTLANYHQTVRKLLAIMGILLILAVLISVVVAYVLATELLKPMKEIQKTISEIKENPDSDERVPELQTNDEISDLGNLFNGMLDQTQRYMNQQSQFVEDVSHELRTPVAVIQGHMEMLLRWGKDDPQVLDESLKASLQETKRMQSLVAEMLDLSRAEQIEINYGDEITNANEVFDQVNNDFKMIHPEFNFIVDNDTYNDVYVKIYRNHLEQILVILIDNAIKYSKDRKEIHTSISSTDSTVNIAVQDFGEGIASEDVDKVFNRFYRVDKARSRDKGGNGLGLSIAQRLVEAYHGDISIESSLGYGSIFQIKFPILRNGSNDDSTQPDEEPNAEEHSDADE</sequence>
<evidence type="ECO:0000313" key="2">
    <source>
        <dbReference type="Proteomes" id="UP001149860"/>
    </source>
</evidence>
<keyword evidence="2" id="KW-1185">Reference proteome</keyword>
<protein>
    <submittedName>
        <fullName evidence="1">ATP-binding protein</fullName>
    </submittedName>
</protein>
<dbReference type="EMBL" id="CP168151">
    <property type="protein sequence ID" value="XFD40617.1"/>
    <property type="molecule type" value="Genomic_DNA"/>
</dbReference>
<proteinExistence type="predicted"/>
<organism evidence="1 2">
    <name type="scientific">Lentilactobacillus terminaliae</name>
    <dbReference type="NCBI Taxonomy" id="3003483"/>
    <lineage>
        <taxon>Bacteria</taxon>
        <taxon>Bacillati</taxon>
        <taxon>Bacillota</taxon>
        <taxon>Bacilli</taxon>
        <taxon>Lactobacillales</taxon>
        <taxon>Lactobacillaceae</taxon>
        <taxon>Lentilactobacillus</taxon>
    </lineage>
</organism>
<keyword evidence="1" id="KW-0067">ATP-binding</keyword>
<name>A0ACD5DGX1_9LACO</name>
<gene>
    <name evidence="1" type="ORF">O0236_004765</name>
</gene>